<sequence length="217" mass="24459">MGKRKRRSDNKKTPPPPDLAQCEPTVDLTSEQRSSEPAESNATLRPPSFMEALNNSIKKSPLDQNHGPTSHLLLSRTSRHTLGRHYSRRNLNITSDASPSNSKGPPPYDHKLSFILDRQDISDSPYSDSRGRIFVKPERIRSNSFAQNGELRKMECRLCNKRLRKHPFVIDNSISSSDLSVVAVLVCGHAYHADCLDQKTDQEEKHDPTCPLCVCRT</sequence>
<feature type="compositionally biased region" description="Polar residues" evidence="2">
    <location>
        <begin position="89"/>
        <end position="103"/>
    </location>
</feature>
<accession>A0A9N7MID5</accession>
<dbReference type="SUPFAM" id="SSF57850">
    <property type="entry name" value="RING/U-box"/>
    <property type="match status" value="1"/>
</dbReference>
<protein>
    <submittedName>
        <fullName evidence="4">RING/U-box superfamily protein</fullName>
    </submittedName>
</protein>
<dbReference type="Gene3D" id="3.30.40.10">
    <property type="entry name" value="Zinc/RING finger domain, C3HC4 (zinc finger)"/>
    <property type="match status" value="1"/>
</dbReference>
<feature type="compositionally biased region" description="Basic residues" evidence="2">
    <location>
        <begin position="77"/>
        <end position="88"/>
    </location>
</feature>
<evidence type="ECO:0000259" key="3">
    <source>
        <dbReference type="PROSITE" id="PS50089"/>
    </source>
</evidence>
<evidence type="ECO:0000256" key="1">
    <source>
        <dbReference type="PROSITE-ProRule" id="PRU00175"/>
    </source>
</evidence>
<dbReference type="EMBL" id="CACSLK010000984">
    <property type="protein sequence ID" value="CAA0806472.1"/>
    <property type="molecule type" value="Genomic_DNA"/>
</dbReference>
<feature type="region of interest" description="Disordered" evidence="2">
    <location>
        <begin position="1"/>
        <end position="108"/>
    </location>
</feature>
<evidence type="ECO:0000313" key="5">
    <source>
        <dbReference type="Proteomes" id="UP001153555"/>
    </source>
</evidence>
<organism evidence="4 5">
    <name type="scientific">Striga hermonthica</name>
    <name type="common">Purple witchweed</name>
    <name type="synonym">Buchnera hermonthica</name>
    <dbReference type="NCBI Taxonomy" id="68872"/>
    <lineage>
        <taxon>Eukaryota</taxon>
        <taxon>Viridiplantae</taxon>
        <taxon>Streptophyta</taxon>
        <taxon>Embryophyta</taxon>
        <taxon>Tracheophyta</taxon>
        <taxon>Spermatophyta</taxon>
        <taxon>Magnoliopsida</taxon>
        <taxon>eudicotyledons</taxon>
        <taxon>Gunneridae</taxon>
        <taxon>Pentapetalae</taxon>
        <taxon>asterids</taxon>
        <taxon>lamiids</taxon>
        <taxon>Lamiales</taxon>
        <taxon>Orobanchaceae</taxon>
        <taxon>Buchnereae</taxon>
        <taxon>Striga</taxon>
    </lineage>
</organism>
<dbReference type="InterPro" id="IPR001841">
    <property type="entry name" value="Znf_RING"/>
</dbReference>
<dbReference type="AlphaFoldDB" id="A0A9N7MID5"/>
<gene>
    <name evidence="4" type="ORF">SHERM_09361</name>
</gene>
<dbReference type="PANTHER" id="PTHR31150">
    <property type="entry name" value="EXPRESSED PROTEIN"/>
    <property type="match status" value="1"/>
</dbReference>
<feature type="compositionally biased region" description="Polar residues" evidence="2">
    <location>
        <begin position="27"/>
        <end position="43"/>
    </location>
</feature>
<dbReference type="PANTHER" id="PTHR31150:SF6">
    <property type="entry name" value="ZINC ION BINDING PROTEIN"/>
    <property type="match status" value="1"/>
</dbReference>
<keyword evidence="1" id="KW-0863">Zinc-finger</keyword>
<name>A0A9N7MID5_STRHE</name>
<dbReference type="OrthoDB" id="1900223at2759"/>
<comment type="caution">
    <text evidence="4">The sequence shown here is derived from an EMBL/GenBank/DDBJ whole genome shotgun (WGS) entry which is preliminary data.</text>
</comment>
<feature type="compositionally biased region" description="Polar residues" evidence="2">
    <location>
        <begin position="53"/>
        <end position="68"/>
    </location>
</feature>
<evidence type="ECO:0000313" key="4">
    <source>
        <dbReference type="EMBL" id="CAA0806472.1"/>
    </source>
</evidence>
<keyword evidence="5" id="KW-1185">Reference proteome</keyword>
<evidence type="ECO:0000256" key="2">
    <source>
        <dbReference type="SAM" id="MobiDB-lite"/>
    </source>
</evidence>
<proteinExistence type="predicted"/>
<dbReference type="Proteomes" id="UP001153555">
    <property type="component" value="Unassembled WGS sequence"/>
</dbReference>
<dbReference type="SMART" id="SM00184">
    <property type="entry name" value="RING"/>
    <property type="match status" value="1"/>
</dbReference>
<keyword evidence="1" id="KW-0479">Metal-binding</keyword>
<feature type="domain" description="RING-type" evidence="3">
    <location>
        <begin position="156"/>
        <end position="213"/>
    </location>
</feature>
<dbReference type="InterPro" id="IPR013083">
    <property type="entry name" value="Znf_RING/FYVE/PHD"/>
</dbReference>
<dbReference type="PROSITE" id="PS50089">
    <property type="entry name" value="ZF_RING_2"/>
    <property type="match status" value="1"/>
</dbReference>
<dbReference type="GO" id="GO:0008270">
    <property type="term" value="F:zinc ion binding"/>
    <property type="evidence" value="ECO:0007669"/>
    <property type="project" value="UniProtKB-KW"/>
</dbReference>
<keyword evidence="1" id="KW-0862">Zinc</keyword>
<reference evidence="4" key="1">
    <citation type="submission" date="2019-12" db="EMBL/GenBank/DDBJ databases">
        <authorList>
            <person name="Scholes J."/>
        </authorList>
    </citation>
    <scope>NUCLEOTIDE SEQUENCE</scope>
</reference>